<protein>
    <recommendedName>
        <fullName evidence="4">DUF4239 domain-containing protein</fullName>
    </recommendedName>
</protein>
<keyword evidence="1" id="KW-1133">Transmembrane helix</keyword>
<comment type="caution">
    <text evidence="2">The sequence shown here is derived from an EMBL/GenBank/DDBJ whole genome shotgun (WGS) entry which is preliminary data.</text>
</comment>
<dbReference type="Proteomes" id="UP000632273">
    <property type="component" value="Unassembled WGS sequence"/>
</dbReference>
<dbReference type="EMBL" id="BMHT01000011">
    <property type="protein sequence ID" value="GGF27455.1"/>
    <property type="molecule type" value="Genomic_DNA"/>
</dbReference>
<keyword evidence="1" id="KW-0812">Transmembrane</keyword>
<feature type="transmembrane region" description="Helical" evidence="1">
    <location>
        <begin position="12"/>
        <end position="30"/>
    </location>
</feature>
<sequence length="276" mass="31665">MAAEKPINNTLWAVWIIILGALLALVLPWTLTHLYSGVNFAAKDPIGDTIGGIAGPVLNFAGLLVVYFSLREQFTSNQIQIQNFTKEQHRSANESTINTAFKLIDDLRTEARRIQDQLPLRGYDLTEMTGYIDHDKFPDFSEVNYEKEPQLLQYQATFEEAASSEGYSFQRLVLDYFQSVATQTKVLRATVSMFFYLLNNSQLPPAQRIHLYHIVLAFYEPLVINLLGGLEIFSHYRKPIDELVQQAWILQQDMRNSYEAFSDLAEHDPNDERLSH</sequence>
<gene>
    <name evidence="2" type="ORF">GCM10011383_43920</name>
</gene>
<keyword evidence="1" id="KW-0472">Membrane</keyword>
<keyword evidence="3" id="KW-1185">Reference proteome</keyword>
<reference evidence="3" key="1">
    <citation type="journal article" date="2019" name="Int. J. Syst. Evol. Microbiol.">
        <title>The Global Catalogue of Microorganisms (GCM) 10K type strain sequencing project: providing services to taxonomists for standard genome sequencing and annotation.</title>
        <authorList>
            <consortium name="The Broad Institute Genomics Platform"/>
            <consortium name="The Broad Institute Genome Sequencing Center for Infectious Disease"/>
            <person name="Wu L."/>
            <person name="Ma J."/>
        </authorList>
    </citation>
    <scope>NUCLEOTIDE SEQUENCE [LARGE SCALE GENOMIC DNA]</scope>
    <source>
        <strain evidence="3">CGMCC 1.15197</strain>
    </source>
</reference>
<name>A0ABQ1UWD8_9BACT</name>
<feature type="transmembrane region" description="Helical" evidence="1">
    <location>
        <begin position="50"/>
        <end position="70"/>
    </location>
</feature>
<evidence type="ECO:0000313" key="2">
    <source>
        <dbReference type="EMBL" id="GGF27455.1"/>
    </source>
</evidence>
<evidence type="ECO:0000256" key="1">
    <source>
        <dbReference type="SAM" id="Phobius"/>
    </source>
</evidence>
<accession>A0ABQ1UWD8</accession>
<dbReference type="RefSeq" id="WP_188816248.1">
    <property type="nucleotide sequence ID" value="NZ_BMHT01000011.1"/>
</dbReference>
<evidence type="ECO:0008006" key="4">
    <source>
        <dbReference type="Google" id="ProtNLM"/>
    </source>
</evidence>
<evidence type="ECO:0000313" key="3">
    <source>
        <dbReference type="Proteomes" id="UP000632273"/>
    </source>
</evidence>
<proteinExistence type="predicted"/>
<organism evidence="2 3">
    <name type="scientific">Hymenobacter cavernae</name>
    <dbReference type="NCBI Taxonomy" id="2044852"/>
    <lineage>
        <taxon>Bacteria</taxon>
        <taxon>Pseudomonadati</taxon>
        <taxon>Bacteroidota</taxon>
        <taxon>Cytophagia</taxon>
        <taxon>Cytophagales</taxon>
        <taxon>Hymenobacteraceae</taxon>
        <taxon>Hymenobacter</taxon>
    </lineage>
</organism>